<accession>A0A9N9TDY1</accession>
<gene>
    <name evidence="9" type="ORF">DIABBA_LOCUS13565</name>
</gene>
<evidence type="ECO:0000256" key="1">
    <source>
        <dbReference type="ARBA" id="ARBA00022801"/>
    </source>
</evidence>
<keyword evidence="7" id="KW-0472">Membrane</keyword>
<evidence type="ECO:0000256" key="2">
    <source>
        <dbReference type="ARBA" id="ARBA00022963"/>
    </source>
</evidence>
<evidence type="ECO:0000256" key="7">
    <source>
        <dbReference type="SAM" id="Phobius"/>
    </source>
</evidence>
<evidence type="ECO:0000256" key="4">
    <source>
        <dbReference type="ARBA" id="ARBA00038012"/>
    </source>
</evidence>
<dbReference type="InterPro" id="IPR025202">
    <property type="entry name" value="PLD-like_dom"/>
</dbReference>
<keyword evidence="7" id="KW-1133">Transmembrane helix</keyword>
<dbReference type="PANTHER" id="PTHR43856">
    <property type="entry name" value="CARDIOLIPIN HYDROLASE"/>
    <property type="match status" value="1"/>
</dbReference>
<dbReference type="GO" id="GO:0016891">
    <property type="term" value="F:RNA endonuclease activity producing 5'-phosphomonoesters, hydrolytic mechanism"/>
    <property type="evidence" value="ECO:0007669"/>
    <property type="project" value="TreeGrafter"/>
</dbReference>
<dbReference type="GO" id="GO:0005739">
    <property type="term" value="C:mitochondrion"/>
    <property type="evidence" value="ECO:0007669"/>
    <property type="project" value="TreeGrafter"/>
</dbReference>
<comment type="similarity">
    <text evidence="4">Belongs to the phospholipase D family. MitoPLD/Zucchini subfamily.</text>
</comment>
<dbReference type="GO" id="GO:0034587">
    <property type="term" value="P:piRNA processing"/>
    <property type="evidence" value="ECO:0007669"/>
    <property type="project" value="TreeGrafter"/>
</dbReference>
<dbReference type="OrthoDB" id="5205528at2759"/>
<reference evidence="9" key="1">
    <citation type="submission" date="2022-01" db="EMBL/GenBank/DDBJ databases">
        <authorList>
            <person name="King R."/>
        </authorList>
    </citation>
    <scope>NUCLEOTIDE SEQUENCE</scope>
</reference>
<evidence type="ECO:0000256" key="6">
    <source>
        <dbReference type="ARBA" id="ARBA00043167"/>
    </source>
</evidence>
<evidence type="ECO:0000313" key="9">
    <source>
        <dbReference type="EMBL" id="CAG9840959.1"/>
    </source>
</evidence>
<keyword evidence="10" id="KW-1185">Reference proteome</keyword>
<evidence type="ECO:0000256" key="5">
    <source>
        <dbReference type="ARBA" id="ARBA00040549"/>
    </source>
</evidence>
<evidence type="ECO:0000256" key="3">
    <source>
        <dbReference type="ARBA" id="ARBA00023098"/>
    </source>
</evidence>
<sequence length="241" mass="28245">MLVNLLENKYCVFGLTALAIIPWKVFYSKYKYFQKKYEEQLLFQNRHNCVVMYTVAKGMSGWPPHKDRILPDITSKDGLYPMYEPLIYFIKTAEKSIYVAYMFIEIQEIIDALVEAHERGVKVRILLNFEHNKSDVGSIQKLISKGIMVQLYMCPKQTLESIMHYKYMVKDYNQEKGGYTLISSLNISISAFTENYENIVLSSDYYLATSIHNNFKTCWNYVELENQSLLNKTILLDLNLI</sequence>
<proteinExistence type="inferred from homology"/>
<keyword evidence="7" id="KW-0812">Transmembrane</keyword>
<keyword evidence="1" id="KW-0378">Hydrolase</keyword>
<dbReference type="PANTHER" id="PTHR43856:SF1">
    <property type="entry name" value="MITOCHONDRIAL CARDIOLIPIN HYDROLASE"/>
    <property type="match status" value="1"/>
</dbReference>
<dbReference type="Proteomes" id="UP001153709">
    <property type="component" value="Chromosome 9"/>
</dbReference>
<feature type="domain" description="Phospholipase D-like" evidence="8">
    <location>
        <begin position="86"/>
        <end position="219"/>
    </location>
</feature>
<protein>
    <recommendedName>
        <fullName evidence="5">Mitochondrial cardiolipin hydrolase</fullName>
    </recommendedName>
    <alternativeName>
        <fullName evidence="6">Mitochondrial phospholipase</fullName>
    </alternativeName>
</protein>
<keyword evidence="3" id="KW-0443">Lipid metabolism</keyword>
<dbReference type="AlphaFoldDB" id="A0A9N9TDY1"/>
<dbReference type="InterPro" id="IPR051406">
    <property type="entry name" value="PLD_domain"/>
</dbReference>
<dbReference type="GO" id="GO:0016042">
    <property type="term" value="P:lipid catabolic process"/>
    <property type="evidence" value="ECO:0007669"/>
    <property type="project" value="UniProtKB-KW"/>
</dbReference>
<dbReference type="SUPFAM" id="SSF56024">
    <property type="entry name" value="Phospholipase D/nuclease"/>
    <property type="match status" value="1"/>
</dbReference>
<dbReference type="EMBL" id="OU898284">
    <property type="protein sequence ID" value="CAG9840959.1"/>
    <property type="molecule type" value="Genomic_DNA"/>
</dbReference>
<name>A0A9N9TDY1_DIABA</name>
<organism evidence="9 10">
    <name type="scientific">Diabrotica balteata</name>
    <name type="common">Banded cucumber beetle</name>
    <dbReference type="NCBI Taxonomy" id="107213"/>
    <lineage>
        <taxon>Eukaryota</taxon>
        <taxon>Metazoa</taxon>
        <taxon>Ecdysozoa</taxon>
        <taxon>Arthropoda</taxon>
        <taxon>Hexapoda</taxon>
        <taxon>Insecta</taxon>
        <taxon>Pterygota</taxon>
        <taxon>Neoptera</taxon>
        <taxon>Endopterygota</taxon>
        <taxon>Coleoptera</taxon>
        <taxon>Polyphaga</taxon>
        <taxon>Cucujiformia</taxon>
        <taxon>Chrysomeloidea</taxon>
        <taxon>Chrysomelidae</taxon>
        <taxon>Galerucinae</taxon>
        <taxon>Diabroticina</taxon>
        <taxon>Diabroticites</taxon>
        <taxon>Diabrotica</taxon>
    </lineage>
</organism>
<feature type="transmembrane region" description="Helical" evidence="7">
    <location>
        <begin position="12"/>
        <end position="27"/>
    </location>
</feature>
<dbReference type="Gene3D" id="3.30.870.10">
    <property type="entry name" value="Endonuclease Chain A"/>
    <property type="match status" value="1"/>
</dbReference>
<keyword evidence="2" id="KW-0442">Lipid degradation</keyword>
<evidence type="ECO:0000259" key="8">
    <source>
        <dbReference type="Pfam" id="PF13091"/>
    </source>
</evidence>
<evidence type="ECO:0000313" key="10">
    <source>
        <dbReference type="Proteomes" id="UP001153709"/>
    </source>
</evidence>
<dbReference type="Pfam" id="PF13091">
    <property type="entry name" value="PLDc_2"/>
    <property type="match status" value="1"/>
</dbReference>